<feature type="domain" description="Tc1-like transposase DDE" evidence="1">
    <location>
        <begin position="3"/>
        <end position="127"/>
    </location>
</feature>
<dbReference type="InterPro" id="IPR036397">
    <property type="entry name" value="RNaseH_sf"/>
</dbReference>
<name>A0A6N8DU99_RHOAC</name>
<protein>
    <recommendedName>
        <fullName evidence="1">Tc1-like transposase DDE domain-containing protein</fullName>
    </recommendedName>
</protein>
<sequence>MTRRVWAPIGQRPIALGHHRFDWLYVTAFVSPASGETFWYLHDGVSKPFFEALLATFAREANAGRERTIVLVLDNAGWHSEAGLKLPEGVRLVFLPPYTPELQPAETLWALVDEPIINKHAADLKELNDIIAARCVALANERGTIKSRAGFHWWPEIANAK</sequence>
<proteinExistence type="predicted"/>
<evidence type="ECO:0000259" key="1">
    <source>
        <dbReference type="Pfam" id="PF13358"/>
    </source>
</evidence>
<dbReference type="Proteomes" id="UP000439113">
    <property type="component" value="Unassembled WGS sequence"/>
</dbReference>
<dbReference type="Pfam" id="PF13358">
    <property type="entry name" value="DDE_3"/>
    <property type="match status" value="1"/>
</dbReference>
<accession>A0A6N8DU99</accession>
<dbReference type="AlphaFoldDB" id="A0A6N8DU99"/>
<evidence type="ECO:0000313" key="2">
    <source>
        <dbReference type="EMBL" id="MTV33386.1"/>
    </source>
</evidence>
<dbReference type="Gene3D" id="3.30.420.10">
    <property type="entry name" value="Ribonuclease H-like superfamily/Ribonuclease H"/>
    <property type="match status" value="1"/>
</dbReference>
<dbReference type="InterPro" id="IPR038717">
    <property type="entry name" value="Tc1-like_DDE_dom"/>
</dbReference>
<gene>
    <name evidence="2" type="ORF">GJ654_20670</name>
</gene>
<dbReference type="OrthoDB" id="2375382at2"/>
<dbReference type="GO" id="GO:0003676">
    <property type="term" value="F:nucleic acid binding"/>
    <property type="evidence" value="ECO:0007669"/>
    <property type="project" value="InterPro"/>
</dbReference>
<evidence type="ECO:0000313" key="3">
    <source>
        <dbReference type="Proteomes" id="UP000439113"/>
    </source>
</evidence>
<dbReference type="EMBL" id="WNKS01000054">
    <property type="protein sequence ID" value="MTV33386.1"/>
    <property type="molecule type" value="Genomic_DNA"/>
</dbReference>
<comment type="caution">
    <text evidence="2">The sequence shown here is derived from an EMBL/GenBank/DDBJ whole genome shotgun (WGS) entry which is preliminary data.</text>
</comment>
<reference evidence="2 3" key="1">
    <citation type="submission" date="2019-11" db="EMBL/GenBank/DDBJ databases">
        <title>Whole-genome sequence of a Rhodoblastus acidophilus DSM 142.</title>
        <authorList>
            <person name="Kyndt J.A."/>
            <person name="Meyer T.E."/>
        </authorList>
    </citation>
    <scope>NUCLEOTIDE SEQUENCE [LARGE SCALE GENOMIC DNA]</scope>
    <source>
        <strain evidence="2 3">DSM 142</strain>
    </source>
</reference>
<organism evidence="2 3">
    <name type="scientific">Rhodoblastus acidophilus</name>
    <name type="common">Rhodopseudomonas acidophila</name>
    <dbReference type="NCBI Taxonomy" id="1074"/>
    <lineage>
        <taxon>Bacteria</taxon>
        <taxon>Pseudomonadati</taxon>
        <taxon>Pseudomonadota</taxon>
        <taxon>Alphaproteobacteria</taxon>
        <taxon>Hyphomicrobiales</taxon>
        <taxon>Rhodoblastaceae</taxon>
        <taxon>Rhodoblastus</taxon>
    </lineage>
</organism>